<evidence type="ECO:0000256" key="1">
    <source>
        <dbReference type="SAM" id="MobiDB-lite"/>
    </source>
</evidence>
<organism evidence="3 4">
    <name type="scientific">Methanocella paludicola (strain DSM 17711 / JCM 13418 / NBRC 101707 / SANAE)</name>
    <dbReference type="NCBI Taxonomy" id="304371"/>
    <lineage>
        <taxon>Archaea</taxon>
        <taxon>Methanobacteriati</taxon>
        <taxon>Methanobacteriota</taxon>
        <taxon>Stenosarchaea group</taxon>
        <taxon>Methanomicrobia</taxon>
        <taxon>Methanocellales</taxon>
        <taxon>Methanocellaceae</taxon>
        <taxon>Methanocella</taxon>
    </lineage>
</organism>
<feature type="transmembrane region" description="Helical" evidence="2">
    <location>
        <begin position="107"/>
        <end position="131"/>
    </location>
</feature>
<dbReference type="eggNOG" id="arCOG05203">
    <property type="taxonomic scope" value="Archaea"/>
</dbReference>
<reference evidence="3 4" key="2">
    <citation type="journal article" date="2008" name="Int. J. Syst. Evol. Microbiol.">
        <title>Methanocella paludicola gen. nov., sp. nov., a methane-producing archaeon, the first isolate of the lineage 'Rice Cluster I', and proposal of the new archaeal order Methanocellales ord. nov.</title>
        <authorList>
            <person name="Sakai S."/>
            <person name="Imachi H."/>
            <person name="Hanada S."/>
            <person name="Ohashi A."/>
            <person name="Harada H."/>
            <person name="Kamagata Y."/>
        </authorList>
    </citation>
    <scope>NUCLEOTIDE SEQUENCE [LARGE SCALE GENOMIC DNA]</scope>
    <source>
        <strain evidence="4">DSM 17711 / JCM 13418 / NBRC 101707 / SANAE</strain>
    </source>
</reference>
<keyword evidence="2" id="KW-0472">Membrane</keyword>
<name>D1Z1L5_METPS</name>
<dbReference type="KEGG" id="mpd:MCP_2515"/>
<proteinExistence type="predicted"/>
<evidence type="ECO:0000256" key="2">
    <source>
        <dbReference type="SAM" id="Phobius"/>
    </source>
</evidence>
<dbReference type="GeneID" id="8682267"/>
<keyword evidence="2" id="KW-0812">Transmembrane</keyword>
<dbReference type="RefSeq" id="WP_012901261.1">
    <property type="nucleotide sequence ID" value="NC_013665.1"/>
</dbReference>
<reference evidence="3 4" key="1">
    <citation type="journal article" date="2007" name="Appl. Environ. Microbiol.">
        <title>Isolation of key methanogens for global methane emission from rice paddy fields: a novel isolate affiliated with the clone cluster rice cluster I.</title>
        <authorList>
            <person name="Sakai S."/>
            <person name="Imachi H."/>
            <person name="Sekiguchi Y."/>
            <person name="Ohashi A."/>
            <person name="Harada H."/>
            <person name="Kamagata Y."/>
        </authorList>
    </citation>
    <scope>NUCLEOTIDE SEQUENCE [LARGE SCALE GENOMIC DNA]</scope>
    <source>
        <strain evidence="4">DSM 17711 / JCM 13418 / NBRC 101707 / SANAE</strain>
    </source>
</reference>
<dbReference type="EMBL" id="AP011532">
    <property type="protein sequence ID" value="BAI62587.1"/>
    <property type="molecule type" value="Genomic_DNA"/>
</dbReference>
<keyword evidence="4" id="KW-1185">Reference proteome</keyword>
<accession>D1Z1L5</accession>
<evidence type="ECO:0000313" key="4">
    <source>
        <dbReference type="Proteomes" id="UP000001882"/>
    </source>
</evidence>
<keyword evidence="2" id="KW-1133">Transmembrane helix</keyword>
<gene>
    <name evidence="3" type="ordered locus">MCP_2515</name>
</gene>
<feature type="region of interest" description="Disordered" evidence="1">
    <location>
        <begin position="188"/>
        <end position="209"/>
    </location>
</feature>
<sequence>MDQTASLDSLYREENGQVLIEMKLSSVGQFFNSFDPAPFREKELDNEAETYIVDTVKDFPAKTAFKIVIYLPDTAVDTKEAGDIPTAIRSHFEYKTLMQKRRFRERYLYGQFALIVGLSFLAVATVSSLAIDNYSSSYPVAHLIANALNVTGWVAMWEPVTVFLFQLWPIYKQRKVYEKISRMEVDVRPYPKSSSGSPEPMAACQLPNP</sequence>
<protein>
    <submittedName>
        <fullName evidence="3">Uncharacterized protein</fullName>
    </submittedName>
</protein>
<dbReference type="AlphaFoldDB" id="D1Z1L5"/>
<feature type="transmembrane region" description="Helical" evidence="2">
    <location>
        <begin position="151"/>
        <end position="171"/>
    </location>
</feature>
<dbReference type="InParanoid" id="D1Z1L5"/>
<dbReference type="Proteomes" id="UP000001882">
    <property type="component" value="Chromosome"/>
</dbReference>
<evidence type="ECO:0000313" key="3">
    <source>
        <dbReference type="EMBL" id="BAI62587.1"/>
    </source>
</evidence>
<reference evidence="4" key="3">
    <citation type="journal article" date="2011" name="PLoS ONE">
        <title>Genome sequence of a mesophilic hydrogenotrophic methanogen Methanocella paludicola, the first cultivated representative of the order Methanocellales.</title>
        <authorList>
            <person name="Sakai S."/>
            <person name="Takaki Y."/>
            <person name="Shimamura S."/>
            <person name="Sekine M."/>
            <person name="Tajima T."/>
            <person name="Kosugi H."/>
            <person name="Ichikawa N."/>
            <person name="Tasumi E."/>
            <person name="Hiraki A.T."/>
            <person name="Shimizu A."/>
            <person name="Kato Y."/>
            <person name="Nishiko R."/>
            <person name="Mori K."/>
            <person name="Fujita N."/>
            <person name="Imachi H."/>
            <person name="Takai K."/>
        </authorList>
    </citation>
    <scope>NUCLEOTIDE SEQUENCE [LARGE SCALE GENOMIC DNA]</scope>
    <source>
        <strain evidence="4">DSM 17711 / JCM 13418 / NBRC 101707 / SANAE</strain>
    </source>
</reference>
<dbReference type="OrthoDB" id="137738at2157"/>